<dbReference type="Pfam" id="PF13738">
    <property type="entry name" value="Pyr_redox_3"/>
    <property type="match status" value="1"/>
</dbReference>
<evidence type="ECO:0000313" key="3">
    <source>
        <dbReference type="Proteomes" id="UP000049983"/>
    </source>
</evidence>
<dbReference type="RefSeq" id="WP_082442837.1">
    <property type="nucleotide sequence ID" value="NZ_CXWA01000011.1"/>
</dbReference>
<sequence length="411" mass="44490">MRCISTVIIGAGQAGLAMSKCLSDRSVTHVVLERGEIAQSWVKDRWDSLRLLTPNWQSRLPGFSYRGPDPDGFMNMPQITDYLRDYAHVIAAPVEEHTTVSSVTPDGNSYLVCTSRGDWICDNVVVASGACAQPRLPQIANAVPTSIAQLSLATYKSPNQVAQGGVLVVGASASGVQIAAELSTTGHSVTLAVGEHIRAPRHYRGRDIQWWLDRTGVLDAAVKDVDDIARARRVPSFQLMGDAGLDAIDLNTLQAMGVAITGRLVGIRHGKAQFSGSLANHCAMSDLKIGRLLEHFDDWAMCVNLPDLQVPRRLPPTCFPSSPHLTADLNNGAFRTIVWATGYSPDFSWLKLPVFDQKDTLIHDQGVVAPGLYVLGLPFMRRRKSALIDGVGGDAQALADHLVANRTKRAA</sequence>
<dbReference type="PANTHER" id="PTHR43539:SF78">
    <property type="entry name" value="FLAVIN-CONTAINING MONOOXYGENASE"/>
    <property type="match status" value="1"/>
</dbReference>
<keyword evidence="3" id="KW-1185">Reference proteome</keyword>
<name>A0A0M7ATZ8_9HYPH</name>
<dbReference type="InterPro" id="IPR050982">
    <property type="entry name" value="Auxin_biosynth/cation_transpt"/>
</dbReference>
<evidence type="ECO:0000313" key="2">
    <source>
        <dbReference type="EMBL" id="CTQ75901.1"/>
    </source>
</evidence>
<dbReference type="GO" id="GO:0050660">
    <property type="term" value="F:flavin adenine dinucleotide binding"/>
    <property type="evidence" value="ECO:0007669"/>
    <property type="project" value="TreeGrafter"/>
</dbReference>
<dbReference type="EMBL" id="CXWC01000012">
    <property type="protein sequence ID" value="CTQ75901.1"/>
    <property type="molecule type" value="Genomic_DNA"/>
</dbReference>
<dbReference type="EC" id="1.-.-.-" evidence="2"/>
<organism evidence="2 3">
    <name type="scientific">Roseibium album</name>
    <dbReference type="NCBI Taxonomy" id="311410"/>
    <lineage>
        <taxon>Bacteria</taxon>
        <taxon>Pseudomonadati</taxon>
        <taxon>Pseudomonadota</taxon>
        <taxon>Alphaproteobacteria</taxon>
        <taxon>Hyphomicrobiales</taxon>
        <taxon>Stappiaceae</taxon>
        <taxon>Roseibium</taxon>
    </lineage>
</organism>
<dbReference type="GeneID" id="97671857"/>
<dbReference type="AlphaFoldDB" id="A0A0M7ATZ8"/>
<dbReference type="PANTHER" id="PTHR43539">
    <property type="entry name" value="FLAVIN-BINDING MONOOXYGENASE-LIKE PROTEIN (AFU_ORTHOLOGUE AFUA_4G09220)"/>
    <property type="match status" value="1"/>
</dbReference>
<dbReference type="Gene3D" id="3.50.50.60">
    <property type="entry name" value="FAD/NAD(P)-binding domain"/>
    <property type="match status" value="2"/>
</dbReference>
<gene>
    <name evidence="2" type="primary">czcO_2</name>
    <name evidence="2" type="ORF">LA5096_04572</name>
</gene>
<dbReference type="Proteomes" id="UP000049983">
    <property type="component" value="Unassembled WGS sequence"/>
</dbReference>
<dbReference type="PRINTS" id="PR00411">
    <property type="entry name" value="PNDRDTASEI"/>
</dbReference>
<keyword evidence="1 2" id="KW-0560">Oxidoreductase</keyword>
<proteinExistence type="predicted"/>
<dbReference type="GO" id="GO:0004497">
    <property type="term" value="F:monooxygenase activity"/>
    <property type="evidence" value="ECO:0007669"/>
    <property type="project" value="TreeGrafter"/>
</dbReference>
<protein>
    <submittedName>
        <fullName evidence="2">Putative oxidoreductase CzcO</fullName>
        <ecNumber evidence="2">1.-.-.-</ecNumber>
    </submittedName>
</protein>
<dbReference type="OrthoDB" id="9773233at2"/>
<dbReference type="InterPro" id="IPR036188">
    <property type="entry name" value="FAD/NAD-bd_sf"/>
</dbReference>
<accession>A0A0M7ATZ8</accession>
<reference evidence="3" key="1">
    <citation type="submission" date="2015-07" db="EMBL/GenBank/DDBJ databases">
        <authorList>
            <person name="Rodrigo-Torres Lidia"/>
            <person name="Arahal R.David."/>
        </authorList>
    </citation>
    <scope>NUCLEOTIDE SEQUENCE [LARGE SCALE GENOMIC DNA]</scope>
    <source>
        <strain evidence="3">CECT 5096</strain>
    </source>
</reference>
<dbReference type="SUPFAM" id="SSF51905">
    <property type="entry name" value="FAD/NAD(P)-binding domain"/>
    <property type="match status" value="1"/>
</dbReference>
<evidence type="ECO:0000256" key="1">
    <source>
        <dbReference type="ARBA" id="ARBA00023002"/>
    </source>
</evidence>
<dbReference type="STRING" id="311410.LA5095_04131"/>